<protein>
    <submittedName>
        <fullName evidence="2">Uncharacterized protein</fullName>
    </submittedName>
</protein>
<proteinExistence type="inferred from homology"/>
<dbReference type="Proteomes" id="UP001320420">
    <property type="component" value="Unassembled WGS sequence"/>
</dbReference>
<dbReference type="Pfam" id="PF03452">
    <property type="entry name" value="Anp1"/>
    <property type="match status" value="1"/>
</dbReference>
<reference evidence="2 3" key="1">
    <citation type="submission" date="2024-02" db="EMBL/GenBank/DDBJ databases">
        <title>De novo assembly and annotation of 12 fungi associated with fruit tree decline syndrome in Ontario, Canada.</title>
        <authorList>
            <person name="Sulman M."/>
            <person name="Ellouze W."/>
            <person name="Ilyukhin E."/>
        </authorList>
    </citation>
    <scope>NUCLEOTIDE SEQUENCE [LARGE SCALE GENOMIC DNA]</scope>
    <source>
        <strain evidence="2 3">M11/M66-122</strain>
    </source>
</reference>
<dbReference type="PANTHER" id="PTHR43083">
    <property type="entry name" value="MANNAN POLYMERASE II"/>
    <property type="match status" value="1"/>
</dbReference>
<evidence type="ECO:0000256" key="1">
    <source>
        <dbReference type="ARBA" id="ARBA00037964"/>
    </source>
</evidence>
<keyword evidence="3" id="KW-1185">Reference proteome</keyword>
<dbReference type="AlphaFoldDB" id="A0AAN9UZE9"/>
<sequence length="376" mass="41615">MRYSYARLGLIATAVFILFSTVFYATLPDDRPFSCRTLKTCGFRPPPAYPHEVPAGFFNNTSEDEGQWADGTLYYRREVPGAKPKILFLAINKDATTWGKDKLSTGRTIEDFVSLLITTDLDFTGVSLGVMTASRDDFDAIRRAAQPYPFARLSVFYQADDNSGPDIPYADRHKPEVQRQRRQRLAVLRNYLMLRSLEDEPHLVWVDADIAEFSPGIVQAMVARAEARPGEVGLITARCSKYDDAPPGDDYDRNAWQMDRSAPGLLGPVAEKDHETAALRLGNTRHQVDELAAGTGDDDLIPLDSVGGTILYVRASLVHRGLSFPPFYVVGTTFARDGWVGIETEGICYIAQQLGGQGTGCFLLGGSHRVRHVDSD</sequence>
<dbReference type="InterPro" id="IPR029044">
    <property type="entry name" value="Nucleotide-diphossugar_trans"/>
</dbReference>
<gene>
    <name evidence="2" type="ORF">SLS62_001770</name>
</gene>
<dbReference type="EMBL" id="JAKJXP020000008">
    <property type="protein sequence ID" value="KAK7756177.1"/>
    <property type="molecule type" value="Genomic_DNA"/>
</dbReference>
<organism evidence="2 3">
    <name type="scientific">Diatrype stigma</name>
    <dbReference type="NCBI Taxonomy" id="117547"/>
    <lineage>
        <taxon>Eukaryota</taxon>
        <taxon>Fungi</taxon>
        <taxon>Dikarya</taxon>
        <taxon>Ascomycota</taxon>
        <taxon>Pezizomycotina</taxon>
        <taxon>Sordariomycetes</taxon>
        <taxon>Xylariomycetidae</taxon>
        <taxon>Xylariales</taxon>
        <taxon>Diatrypaceae</taxon>
        <taxon>Diatrype</taxon>
    </lineage>
</organism>
<name>A0AAN9UZE9_9PEZI</name>
<evidence type="ECO:0000313" key="3">
    <source>
        <dbReference type="Proteomes" id="UP001320420"/>
    </source>
</evidence>
<evidence type="ECO:0000313" key="2">
    <source>
        <dbReference type="EMBL" id="KAK7756177.1"/>
    </source>
</evidence>
<dbReference type="PANTHER" id="PTHR43083:SF6">
    <property type="entry name" value="MANNAN POLYMERASE COMPLEXES SUBUNIT MNN9"/>
    <property type="match status" value="1"/>
</dbReference>
<accession>A0AAN9UZE9</accession>
<dbReference type="InterPro" id="IPR052086">
    <property type="entry name" value="Mannan_Polymerase_Subunit"/>
</dbReference>
<dbReference type="Gene3D" id="3.90.550.10">
    <property type="entry name" value="Spore Coat Polysaccharide Biosynthesis Protein SpsA, Chain A"/>
    <property type="match status" value="1"/>
</dbReference>
<comment type="caution">
    <text evidence="2">The sequence shown here is derived from an EMBL/GenBank/DDBJ whole genome shotgun (WGS) entry which is preliminary data.</text>
</comment>
<comment type="similarity">
    <text evidence="1">Belongs to the ANP1/MMN9/VAN1 family.</text>
</comment>